<feature type="domain" description="Replication factor A C-terminal" evidence="6">
    <location>
        <begin position="93"/>
        <end position="187"/>
    </location>
</feature>
<keyword evidence="8" id="KW-1185">Reference proteome</keyword>
<evidence type="ECO:0000256" key="2">
    <source>
        <dbReference type="ARBA" id="ARBA00022723"/>
    </source>
</evidence>
<dbReference type="CDD" id="cd04481">
    <property type="entry name" value="RPA1_DBD_B_like"/>
    <property type="match status" value="1"/>
</dbReference>
<dbReference type="CDD" id="cd04476">
    <property type="entry name" value="RPA1_DBD_C"/>
    <property type="match status" value="1"/>
</dbReference>
<dbReference type="InterPro" id="IPR013955">
    <property type="entry name" value="Rep_factor-A_C"/>
</dbReference>
<name>R0FZD2_9BRAS</name>
<dbReference type="Pfam" id="PF08646">
    <property type="entry name" value="Rep_fac-A_C"/>
    <property type="match status" value="1"/>
</dbReference>
<evidence type="ECO:0000313" key="8">
    <source>
        <dbReference type="Proteomes" id="UP000029121"/>
    </source>
</evidence>
<comment type="similarity">
    <text evidence="1">Belongs to the replication factor A protein 1 family.</text>
</comment>
<proteinExistence type="inferred from homology"/>
<dbReference type="GO" id="GO:0008270">
    <property type="term" value="F:zinc ion binding"/>
    <property type="evidence" value="ECO:0007669"/>
    <property type="project" value="UniProtKB-KW"/>
</dbReference>
<dbReference type="STRING" id="81985.R0FZD2"/>
<gene>
    <name evidence="7" type="ORF">CARUB_v10024666mg</name>
</gene>
<dbReference type="Gene3D" id="2.40.50.140">
    <property type="entry name" value="Nucleic acid-binding proteins"/>
    <property type="match status" value="2"/>
</dbReference>
<evidence type="ECO:0000256" key="3">
    <source>
        <dbReference type="ARBA" id="ARBA00022771"/>
    </source>
</evidence>
<dbReference type="Proteomes" id="UP000029121">
    <property type="component" value="Unassembled WGS sequence"/>
</dbReference>
<keyword evidence="3" id="KW-0863">Zinc-finger</keyword>
<keyword evidence="2" id="KW-0479">Metal-binding</keyword>
<protein>
    <recommendedName>
        <fullName evidence="6">Replication factor A C-terminal domain-containing protein</fullName>
    </recommendedName>
</protein>
<dbReference type="eggNOG" id="KOG0851">
    <property type="taxonomic scope" value="Eukaryota"/>
</dbReference>
<evidence type="ECO:0000313" key="7">
    <source>
        <dbReference type="EMBL" id="EOA28457.1"/>
    </source>
</evidence>
<dbReference type="InterPro" id="IPR047192">
    <property type="entry name" value="Euk_RPA1_DBD_C"/>
</dbReference>
<accession>R0FZD2</accession>
<dbReference type="AlphaFoldDB" id="R0FZD2"/>
<evidence type="ECO:0000256" key="5">
    <source>
        <dbReference type="ARBA" id="ARBA00023125"/>
    </source>
</evidence>
<dbReference type="InterPro" id="IPR012340">
    <property type="entry name" value="NA-bd_OB-fold"/>
</dbReference>
<evidence type="ECO:0000256" key="4">
    <source>
        <dbReference type="ARBA" id="ARBA00022833"/>
    </source>
</evidence>
<evidence type="ECO:0000259" key="6">
    <source>
        <dbReference type="Pfam" id="PF08646"/>
    </source>
</evidence>
<dbReference type="SUPFAM" id="SSF50249">
    <property type="entry name" value="Nucleic acid-binding proteins"/>
    <property type="match status" value="2"/>
</dbReference>
<keyword evidence="4" id="KW-0862">Zinc</keyword>
<dbReference type="GO" id="GO:0003677">
    <property type="term" value="F:DNA binding"/>
    <property type="evidence" value="ECO:0007669"/>
    <property type="project" value="UniProtKB-KW"/>
</dbReference>
<keyword evidence="5" id="KW-0238">DNA-binding</keyword>
<dbReference type="EMBL" id="KB870808">
    <property type="protein sequence ID" value="EOA28457.1"/>
    <property type="molecule type" value="Genomic_DNA"/>
</dbReference>
<organism evidence="7 8">
    <name type="scientific">Capsella rubella</name>
    <dbReference type="NCBI Taxonomy" id="81985"/>
    <lineage>
        <taxon>Eukaryota</taxon>
        <taxon>Viridiplantae</taxon>
        <taxon>Streptophyta</taxon>
        <taxon>Embryophyta</taxon>
        <taxon>Tracheophyta</taxon>
        <taxon>Spermatophyta</taxon>
        <taxon>Magnoliopsida</taxon>
        <taxon>eudicotyledons</taxon>
        <taxon>Gunneridae</taxon>
        <taxon>Pentapetalae</taxon>
        <taxon>rosids</taxon>
        <taxon>malvids</taxon>
        <taxon>Brassicales</taxon>
        <taxon>Brassicaceae</taxon>
        <taxon>Camelineae</taxon>
        <taxon>Capsella</taxon>
    </lineage>
</organism>
<sequence length="216" mass="24195">MVVCILKFVKIKTYNGMKSVSNSFDASQLWINPSFPEVDVFTQSLPEDGLALTVCDTVPRLDFVNVGKDDSCLEHPRRIIAELLGCFEKVRFLCTIYAIDTDWTSHYFSCCNCNKKVTPIHQGGVNKDASKSKPKFWCDICKIVVTRVVAKYLLYAKVMDSTGETKCLLFDQCASDIIGASSTNFLGVSLHEIDNPKDLPNQVKIVLALHQNELFV</sequence>
<reference evidence="8" key="1">
    <citation type="journal article" date="2013" name="Nat. Genet.">
        <title>The Capsella rubella genome and the genomic consequences of rapid mating system evolution.</title>
        <authorList>
            <person name="Slotte T."/>
            <person name="Hazzouri K.M."/>
            <person name="Agren J.A."/>
            <person name="Koenig D."/>
            <person name="Maumus F."/>
            <person name="Guo Y.L."/>
            <person name="Steige K."/>
            <person name="Platts A.E."/>
            <person name="Escobar J.S."/>
            <person name="Newman L.K."/>
            <person name="Wang W."/>
            <person name="Mandakova T."/>
            <person name="Vello E."/>
            <person name="Smith L.M."/>
            <person name="Henz S.R."/>
            <person name="Steffen J."/>
            <person name="Takuno S."/>
            <person name="Brandvain Y."/>
            <person name="Coop G."/>
            <person name="Andolfatto P."/>
            <person name="Hu T.T."/>
            <person name="Blanchette M."/>
            <person name="Clark R.M."/>
            <person name="Quesneville H."/>
            <person name="Nordborg M."/>
            <person name="Gaut B.S."/>
            <person name="Lysak M.A."/>
            <person name="Jenkins J."/>
            <person name="Grimwood J."/>
            <person name="Chapman J."/>
            <person name="Prochnik S."/>
            <person name="Shu S."/>
            <person name="Rokhsar D."/>
            <person name="Schmutz J."/>
            <person name="Weigel D."/>
            <person name="Wright S.I."/>
        </authorList>
    </citation>
    <scope>NUCLEOTIDE SEQUENCE [LARGE SCALE GENOMIC DNA]</scope>
    <source>
        <strain evidence="8">cv. Monte Gargano</strain>
    </source>
</reference>
<evidence type="ECO:0000256" key="1">
    <source>
        <dbReference type="ARBA" id="ARBA00005690"/>
    </source>
</evidence>